<proteinExistence type="predicted"/>
<accession>A0A5C5Y5W8</accession>
<dbReference type="Proteomes" id="UP000317238">
    <property type="component" value="Unassembled WGS sequence"/>
</dbReference>
<keyword evidence="2" id="KW-1185">Reference proteome</keyword>
<evidence type="ECO:0000313" key="2">
    <source>
        <dbReference type="Proteomes" id="UP000317238"/>
    </source>
</evidence>
<evidence type="ECO:0000313" key="1">
    <source>
        <dbReference type="EMBL" id="TWT70113.1"/>
    </source>
</evidence>
<reference evidence="1 2" key="1">
    <citation type="submission" date="2019-02" db="EMBL/GenBank/DDBJ databases">
        <title>Deep-cultivation of Planctomycetes and their phenomic and genomic characterization uncovers novel biology.</title>
        <authorList>
            <person name="Wiegand S."/>
            <person name="Jogler M."/>
            <person name="Boedeker C."/>
            <person name="Pinto D."/>
            <person name="Vollmers J."/>
            <person name="Rivas-Marin E."/>
            <person name="Kohn T."/>
            <person name="Peeters S.H."/>
            <person name="Heuer A."/>
            <person name="Rast P."/>
            <person name="Oberbeckmann S."/>
            <person name="Bunk B."/>
            <person name="Jeske O."/>
            <person name="Meyerdierks A."/>
            <person name="Storesund J.E."/>
            <person name="Kallscheuer N."/>
            <person name="Luecker S."/>
            <person name="Lage O.M."/>
            <person name="Pohl T."/>
            <person name="Merkel B.J."/>
            <person name="Hornburger P."/>
            <person name="Mueller R.-W."/>
            <person name="Bruemmer F."/>
            <person name="Labrenz M."/>
            <person name="Spormann A.M."/>
            <person name="Op Den Camp H."/>
            <person name="Overmann J."/>
            <person name="Amann R."/>
            <person name="Jetten M.S.M."/>
            <person name="Mascher T."/>
            <person name="Medema M.H."/>
            <person name="Devos D.P."/>
            <person name="Kaster A.-K."/>
            <person name="Ovreas L."/>
            <person name="Rohde M."/>
            <person name="Galperin M.Y."/>
            <person name="Jogler C."/>
        </authorList>
    </citation>
    <scope>NUCLEOTIDE SEQUENCE [LARGE SCALE GENOMIC DNA]</scope>
    <source>
        <strain evidence="1 2">Pan14r</strain>
    </source>
</reference>
<dbReference type="GO" id="GO:0003995">
    <property type="term" value="F:acyl-CoA dehydrogenase activity"/>
    <property type="evidence" value="ECO:0007669"/>
    <property type="project" value="TreeGrafter"/>
</dbReference>
<gene>
    <name evidence="1" type="primary">acd</name>
    <name evidence="1" type="ORF">Pan14r_24130</name>
</gene>
<keyword evidence="1" id="KW-0560">Oxidoreductase</keyword>
<dbReference type="PANTHER" id="PTHR43884:SF12">
    <property type="entry name" value="ISOVALERYL-COA DEHYDROGENASE, MITOCHONDRIAL-RELATED"/>
    <property type="match status" value="1"/>
</dbReference>
<dbReference type="AlphaFoldDB" id="A0A5C5Y5W8"/>
<organism evidence="1 2">
    <name type="scientific">Crateriforma conspicua</name>
    <dbReference type="NCBI Taxonomy" id="2527996"/>
    <lineage>
        <taxon>Bacteria</taxon>
        <taxon>Pseudomonadati</taxon>
        <taxon>Planctomycetota</taxon>
        <taxon>Planctomycetia</taxon>
        <taxon>Planctomycetales</taxon>
        <taxon>Planctomycetaceae</taxon>
        <taxon>Crateriforma</taxon>
    </lineage>
</organism>
<dbReference type="SUPFAM" id="SSF56645">
    <property type="entry name" value="Acyl-CoA dehydrogenase NM domain-like"/>
    <property type="match status" value="1"/>
</dbReference>
<dbReference type="GO" id="GO:0050660">
    <property type="term" value="F:flavin adenine dinucleotide binding"/>
    <property type="evidence" value="ECO:0007669"/>
    <property type="project" value="InterPro"/>
</dbReference>
<name>A0A5C5Y5W8_9PLAN</name>
<dbReference type="PANTHER" id="PTHR43884">
    <property type="entry name" value="ACYL-COA DEHYDROGENASE"/>
    <property type="match status" value="1"/>
</dbReference>
<dbReference type="Gene3D" id="2.40.110.10">
    <property type="entry name" value="Butyryl-CoA Dehydrogenase, subunit A, domain 2"/>
    <property type="match status" value="1"/>
</dbReference>
<dbReference type="InterPro" id="IPR037069">
    <property type="entry name" value="AcylCoA_DH/ox_N_sf"/>
</dbReference>
<dbReference type="EMBL" id="SJPL01000001">
    <property type="protein sequence ID" value="TWT70113.1"/>
    <property type="molecule type" value="Genomic_DNA"/>
</dbReference>
<protein>
    <submittedName>
        <fullName evidence="1">Glutaryl-CoA dehydrogenase</fullName>
        <ecNumber evidence="1">1.3.99.32</ecNumber>
    </submittedName>
</protein>
<dbReference type="InterPro" id="IPR009100">
    <property type="entry name" value="AcylCoA_DH/oxidase_NM_dom_sf"/>
</dbReference>
<dbReference type="Gene3D" id="1.10.540.10">
    <property type="entry name" value="Acyl-CoA dehydrogenase/oxidase, N-terminal domain"/>
    <property type="match status" value="1"/>
</dbReference>
<dbReference type="EC" id="1.3.99.32" evidence="1"/>
<dbReference type="InterPro" id="IPR046373">
    <property type="entry name" value="Acyl-CoA_Oxase/DH_mid-dom_sf"/>
</dbReference>
<dbReference type="RefSeq" id="WP_146439181.1">
    <property type="nucleotide sequence ID" value="NZ_SJPL01000001.1"/>
</dbReference>
<sequence>MTTPPVITRLSDPEFGSLCDDLAAQASLWNVPEHWPGGPIHQCAASGALRWTLSSDHGGVDWSPDRQLLAYHRLAQADLTTTFVLTQYAGACRRIAGSENAAVRARHMEALLSGDRFGTVGISHLTTSRRHLDRPILSARQTDDGGLVLSGVAPWVTGAAHAEVIVLGATLDDGREALVAVPTDLPGVHCGPGVSMIALSASCTDMVRLDDVVVSPSMIVAGPVDDVMSTGSGGGTGGLQTSALALGLAAAAIDFLADESDARPELTPIADQLKRDCEAQLDDLLTAANPPGEDQHQVHKTEAPCDPMAIRGRANDLVMRCTQAAMTAAKGAGFVEGHPVGRWCREALFFLVWSCPQPIAQNHLCNLAGVSGDTAG</sequence>
<comment type="caution">
    <text evidence="1">The sequence shown here is derived from an EMBL/GenBank/DDBJ whole genome shotgun (WGS) entry which is preliminary data.</text>
</comment>
<dbReference type="OrthoDB" id="248779at2"/>